<evidence type="ECO:0000256" key="1">
    <source>
        <dbReference type="SAM" id="SignalP"/>
    </source>
</evidence>
<gene>
    <name evidence="2" type="ORF">LTR84_010497</name>
</gene>
<evidence type="ECO:0000313" key="2">
    <source>
        <dbReference type="EMBL" id="KAK5044723.1"/>
    </source>
</evidence>
<comment type="caution">
    <text evidence="2">The sequence shown here is derived from an EMBL/GenBank/DDBJ whole genome shotgun (WGS) entry which is preliminary data.</text>
</comment>
<name>A0AAV9MT10_9EURO</name>
<sequence>MKLLSIFLFLCSIARVCAFAQTGAYERMFVFYCLLLDLEANGVNKKIVPDCPDCSNFNKFLQYIEQGKVQGDAPDITRETRPEVDDTARMLINKGHTGEYRSTLIHNSVKADRDIALMIDELSRFVEGTIDRLPREKDWIFEGLHKSIQRVKEHRLLGRADAYEKKVRQALEGLKDDEDKPLKDNKGNTLKVETQKVTYSLQPNPPQGHQSDYLRFSPAATLRSIQGTVSEEIYQRISNEIKSACVAASDDSHNRNIESAKKCSSAFCALKQLRNFS</sequence>
<dbReference type="Proteomes" id="UP001358417">
    <property type="component" value="Unassembled WGS sequence"/>
</dbReference>
<dbReference type="EMBL" id="JAVRRD010000044">
    <property type="protein sequence ID" value="KAK5044723.1"/>
    <property type="molecule type" value="Genomic_DNA"/>
</dbReference>
<dbReference type="GeneID" id="89978654"/>
<keyword evidence="3" id="KW-1185">Reference proteome</keyword>
<dbReference type="AlphaFoldDB" id="A0AAV9MT10"/>
<evidence type="ECO:0008006" key="4">
    <source>
        <dbReference type="Google" id="ProtNLM"/>
    </source>
</evidence>
<feature type="signal peptide" evidence="1">
    <location>
        <begin position="1"/>
        <end position="18"/>
    </location>
</feature>
<feature type="chain" id="PRO_5043922780" description="NACHT-NTPase and P-loop NTPases N-terminal domain-containing protein" evidence="1">
    <location>
        <begin position="19"/>
        <end position="277"/>
    </location>
</feature>
<organism evidence="2 3">
    <name type="scientific">Exophiala bonariae</name>
    <dbReference type="NCBI Taxonomy" id="1690606"/>
    <lineage>
        <taxon>Eukaryota</taxon>
        <taxon>Fungi</taxon>
        <taxon>Dikarya</taxon>
        <taxon>Ascomycota</taxon>
        <taxon>Pezizomycotina</taxon>
        <taxon>Eurotiomycetes</taxon>
        <taxon>Chaetothyriomycetidae</taxon>
        <taxon>Chaetothyriales</taxon>
        <taxon>Herpotrichiellaceae</taxon>
        <taxon>Exophiala</taxon>
    </lineage>
</organism>
<dbReference type="RefSeq" id="XP_064700376.1">
    <property type="nucleotide sequence ID" value="XM_064854033.1"/>
</dbReference>
<accession>A0AAV9MT10</accession>
<protein>
    <recommendedName>
        <fullName evidence="4">NACHT-NTPase and P-loop NTPases N-terminal domain-containing protein</fullName>
    </recommendedName>
</protein>
<proteinExistence type="predicted"/>
<evidence type="ECO:0000313" key="3">
    <source>
        <dbReference type="Proteomes" id="UP001358417"/>
    </source>
</evidence>
<keyword evidence="1" id="KW-0732">Signal</keyword>
<reference evidence="2 3" key="1">
    <citation type="submission" date="2023-08" db="EMBL/GenBank/DDBJ databases">
        <title>Black Yeasts Isolated from many extreme environments.</title>
        <authorList>
            <person name="Coleine C."/>
            <person name="Stajich J.E."/>
            <person name="Selbmann L."/>
        </authorList>
    </citation>
    <scope>NUCLEOTIDE SEQUENCE [LARGE SCALE GENOMIC DNA]</scope>
    <source>
        <strain evidence="2 3">CCFEE 5792</strain>
    </source>
</reference>